<evidence type="ECO:0008006" key="3">
    <source>
        <dbReference type="Google" id="ProtNLM"/>
    </source>
</evidence>
<accession>A0AAD7YS84</accession>
<keyword evidence="2" id="KW-1185">Reference proteome</keyword>
<comment type="caution">
    <text evidence="1">The sequence shown here is derived from an EMBL/GenBank/DDBJ whole genome shotgun (WGS) entry which is preliminary data.</text>
</comment>
<protein>
    <recommendedName>
        <fullName evidence="3">RNase H type-1 domain-containing protein</fullName>
    </recommendedName>
</protein>
<dbReference type="AlphaFoldDB" id="A0AAD7YS84"/>
<evidence type="ECO:0000313" key="1">
    <source>
        <dbReference type="EMBL" id="KAJ8726693.1"/>
    </source>
</evidence>
<gene>
    <name evidence="1" type="ORF">PYW07_001391</name>
</gene>
<reference evidence="1" key="1">
    <citation type="submission" date="2023-03" db="EMBL/GenBank/DDBJ databases">
        <title>Chromosome-level genomes of two armyworms, Mythimna separata and Mythimna loreyi, provide insights into the biosynthesis and reception of sex pheromones.</title>
        <authorList>
            <person name="Zhao H."/>
        </authorList>
    </citation>
    <scope>NUCLEOTIDE SEQUENCE</scope>
    <source>
        <strain evidence="1">BeijingLab</strain>
        <tissue evidence="1">Pupa</tissue>
    </source>
</reference>
<organism evidence="1 2">
    <name type="scientific">Mythimna separata</name>
    <name type="common">Oriental armyworm</name>
    <name type="synonym">Pseudaletia separata</name>
    <dbReference type="NCBI Taxonomy" id="271217"/>
    <lineage>
        <taxon>Eukaryota</taxon>
        <taxon>Metazoa</taxon>
        <taxon>Ecdysozoa</taxon>
        <taxon>Arthropoda</taxon>
        <taxon>Hexapoda</taxon>
        <taxon>Insecta</taxon>
        <taxon>Pterygota</taxon>
        <taxon>Neoptera</taxon>
        <taxon>Endopterygota</taxon>
        <taxon>Lepidoptera</taxon>
        <taxon>Glossata</taxon>
        <taxon>Ditrysia</taxon>
        <taxon>Noctuoidea</taxon>
        <taxon>Noctuidae</taxon>
        <taxon>Noctuinae</taxon>
        <taxon>Hadenini</taxon>
        <taxon>Mythimna</taxon>
    </lineage>
</organism>
<evidence type="ECO:0000313" key="2">
    <source>
        <dbReference type="Proteomes" id="UP001231518"/>
    </source>
</evidence>
<dbReference type="CDD" id="cd09275">
    <property type="entry name" value="RNase_HI_RT_DIRS1"/>
    <property type="match status" value="1"/>
</dbReference>
<sequence>MHLVLAGVLSVKEKRASGSWSSIELKFHINYLELKAAFLGLQCFAKDFQNCELLHQVDNTSAVAYINKMGGVQFKHLNSITRELWQWCEKRNIWVFASYMRNAKDESTMDWKTFFFYAFPPFSLILKCVNKIITEL</sequence>
<name>A0AAD7YS84_MYTSE</name>
<dbReference type="EMBL" id="JARGEI010000009">
    <property type="protein sequence ID" value="KAJ8726693.1"/>
    <property type="molecule type" value="Genomic_DNA"/>
</dbReference>
<dbReference type="Proteomes" id="UP001231518">
    <property type="component" value="Chromosome 10"/>
</dbReference>
<proteinExistence type="predicted"/>